<dbReference type="Proteomes" id="UP001383192">
    <property type="component" value="Unassembled WGS sequence"/>
</dbReference>
<dbReference type="EMBL" id="JAYKXP010000064">
    <property type="protein sequence ID" value="KAK7032519.1"/>
    <property type="molecule type" value="Genomic_DNA"/>
</dbReference>
<accession>A0AAW0C085</accession>
<organism evidence="1 2">
    <name type="scientific">Paramarasmius palmivorus</name>
    <dbReference type="NCBI Taxonomy" id="297713"/>
    <lineage>
        <taxon>Eukaryota</taxon>
        <taxon>Fungi</taxon>
        <taxon>Dikarya</taxon>
        <taxon>Basidiomycota</taxon>
        <taxon>Agaricomycotina</taxon>
        <taxon>Agaricomycetes</taxon>
        <taxon>Agaricomycetidae</taxon>
        <taxon>Agaricales</taxon>
        <taxon>Marasmiineae</taxon>
        <taxon>Marasmiaceae</taxon>
        <taxon>Paramarasmius</taxon>
    </lineage>
</organism>
<keyword evidence="2" id="KW-1185">Reference proteome</keyword>
<protein>
    <submittedName>
        <fullName evidence="1">Uncharacterized protein</fullName>
    </submittedName>
</protein>
<sequence length="80" mass="9302">KTATERGTTIKAYFQHSDHATVVMLNKEINSTYELSLKPFLFVLTRQHAQSNTQSVPKPTHNDPRPVLSRWAEWEPVLRR</sequence>
<proteinExistence type="predicted"/>
<gene>
    <name evidence="1" type="ORF">VNI00_013088</name>
</gene>
<reference evidence="1 2" key="1">
    <citation type="submission" date="2024-01" db="EMBL/GenBank/DDBJ databases">
        <title>A draft genome for a cacao thread blight-causing isolate of Paramarasmius palmivorus.</title>
        <authorList>
            <person name="Baruah I.K."/>
            <person name="Bukari Y."/>
            <person name="Amoako-Attah I."/>
            <person name="Meinhardt L.W."/>
            <person name="Bailey B.A."/>
            <person name="Cohen S.P."/>
        </authorList>
    </citation>
    <scope>NUCLEOTIDE SEQUENCE [LARGE SCALE GENOMIC DNA]</scope>
    <source>
        <strain evidence="1 2">GH-12</strain>
    </source>
</reference>
<feature type="non-terminal residue" evidence="1">
    <location>
        <position position="1"/>
    </location>
</feature>
<evidence type="ECO:0000313" key="1">
    <source>
        <dbReference type="EMBL" id="KAK7032519.1"/>
    </source>
</evidence>
<name>A0AAW0C085_9AGAR</name>
<dbReference type="AlphaFoldDB" id="A0AAW0C085"/>
<evidence type="ECO:0000313" key="2">
    <source>
        <dbReference type="Proteomes" id="UP001383192"/>
    </source>
</evidence>
<comment type="caution">
    <text evidence="1">The sequence shown here is derived from an EMBL/GenBank/DDBJ whole genome shotgun (WGS) entry which is preliminary data.</text>
</comment>